<evidence type="ECO:0000256" key="1">
    <source>
        <dbReference type="ARBA" id="ARBA00004651"/>
    </source>
</evidence>
<reference evidence="9" key="1">
    <citation type="journal article" date="2019" name="Int. J. Syst. Evol. Microbiol.">
        <title>The Global Catalogue of Microorganisms (GCM) 10K type strain sequencing project: providing services to taxonomists for standard genome sequencing and annotation.</title>
        <authorList>
            <consortium name="The Broad Institute Genomics Platform"/>
            <consortium name="The Broad Institute Genome Sequencing Center for Infectious Disease"/>
            <person name="Wu L."/>
            <person name="Ma J."/>
        </authorList>
    </citation>
    <scope>NUCLEOTIDE SEQUENCE [LARGE SCALE GENOMIC DNA]</scope>
    <source>
        <strain evidence="9">CGMCC 1.12942</strain>
    </source>
</reference>
<feature type="transmembrane region" description="Helical" evidence="6">
    <location>
        <begin position="366"/>
        <end position="385"/>
    </location>
</feature>
<feature type="transmembrane region" description="Helical" evidence="6">
    <location>
        <begin position="302"/>
        <end position="324"/>
    </location>
</feature>
<feature type="transmembrane region" description="Helical" evidence="6">
    <location>
        <begin position="278"/>
        <end position="296"/>
    </location>
</feature>
<feature type="transmembrane region" description="Helical" evidence="6">
    <location>
        <begin position="69"/>
        <end position="92"/>
    </location>
</feature>
<feature type="domain" description="Major facilitator superfamily (MFS) profile" evidence="7">
    <location>
        <begin position="3"/>
        <end position="390"/>
    </location>
</feature>
<feature type="transmembrane region" description="Helical" evidence="6">
    <location>
        <begin position="336"/>
        <end position="360"/>
    </location>
</feature>
<keyword evidence="5 6" id="KW-0472">Membrane</keyword>
<feature type="transmembrane region" description="Helical" evidence="6">
    <location>
        <begin position="247"/>
        <end position="269"/>
    </location>
</feature>
<evidence type="ECO:0000259" key="7">
    <source>
        <dbReference type="PROSITE" id="PS50850"/>
    </source>
</evidence>
<dbReference type="EMBL" id="JBHTBW010000002">
    <property type="protein sequence ID" value="MFC7439645.1"/>
    <property type="molecule type" value="Genomic_DNA"/>
</dbReference>
<evidence type="ECO:0000256" key="2">
    <source>
        <dbReference type="ARBA" id="ARBA00022448"/>
    </source>
</evidence>
<dbReference type="InterPro" id="IPR020846">
    <property type="entry name" value="MFS_dom"/>
</dbReference>
<dbReference type="Pfam" id="PF07690">
    <property type="entry name" value="MFS_1"/>
    <property type="match status" value="1"/>
</dbReference>
<comment type="caution">
    <text evidence="8">The sequence shown here is derived from an EMBL/GenBank/DDBJ whole genome shotgun (WGS) entry which is preliminary data.</text>
</comment>
<name>A0ABW2RFG3_9BACL</name>
<feature type="transmembrane region" description="Helical" evidence="6">
    <location>
        <begin position="141"/>
        <end position="164"/>
    </location>
</feature>
<keyword evidence="3 6" id="KW-0812">Transmembrane</keyword>
<comment type="subcellular location">
    <subcellularLocation>
        <location evidence="1">Cell membrane</location>
        <topology evidence="1">Multi-pass membrane protein</topology>
    </subcellularLocation>
</comment>
<accession>A0ABW2RFG3</accession>
<evidence type="ECO:0000256" key="3">
    <source>
        <dbReference type="ARBA" id="ARBA00022692"/>
    </source>
</evidence>
<keyword evidence="2" id="KW-0813">Transport</keyword>
<keyword evidence="4 6" id="KW-1133">Transmembrane helix</keyword>
<feature type="transmembrane region" description="Helical" evidence="6">
    <location>
        <begin position="98"/>
        <end position="120"/>
    </location>
</feature>
<dbReference type="Gene3D" id="1.20.1250.20">
    <property type="entry name" value="MFS general substrate transporter like domains"/>
    <property type="match status" value="1"/>
</dbReference>
<evidence type="ECO:0000313" key="9">
    <source>
        <dbReference type="Proteomes" id="UP001596500"/>
    </source>
</evidence>
<feature type="transmembrane region" description="Helical" evidence="6">
    <location>
        <begin position="39"/>
        <end position="57"/>
    </location>
</feature>
<organism evidence="8 9">
    <name type="scientific">Laceyella putida</name>
    <dbReference type="NCBI Taxonomy" id="110101"/>
    <lineage>
        <taxon>Bacteria</taxon>
        <taxon>Bacillati</taxon>
        <taxon>Bacillota</taxon>
        <taxon>Bacilli</taxon>
        <taxon>Bacillales</taxon>
        <taxon>Thermoactinomycetaceae</taxon>
        <taxon>Laceyella</taxon>
    </lineage>
</organism>
<evidence type="ECO:0000313" key="8">
    <source>
        <dbReference type="EMBL" id="MFC7439645.1"/>
    </source>
</evidence>
<gene>
    <name evidence="8" type="ORF">ACFQNG_00475</name>
</gene>
<dbReference type="RefSeq" id="WP_379862828.1">
    <property type="nucleotide sequence ID" value="NZ_JBHTBW010000002.1"/>
</dbReference>
<dbReference type="InterPro" id="IPR011701">
    <property type="entry name" value="MFS"/>
</dbReference>
<dbReference type="SUPFAM" id="SSF103473">
    <property type="entry name" value="MFS general substrate transporter"/>
    <property type="match status" value="1"/>
</dbReference>
<evidence type="ECO:0000256" key="6">
    <source>
        <dbReference type="SAM" id="Phobius"/>
    </source>
</evidence>
<evidence type="ECO:0000256" key="4">
    <source>
        <dbReference type="ARBA" id="ARBA00022989"/>
    </source>
</evidence>
<dbReference type="PANTHER" id="PTHR23546">
    <property type="entry name" value="TRANSPORT PROTEIN"/>
    <property type="match status" value="1"/>
</dbReference>
<dbReference type="PROSITE" id="PS50850">
    <property type="entry name" value="MFS"/>
    <property type="match status" value="1"/>
</dbReference>
<dbReference type="Proteomes" id="UP001596500">
    <property type="component" value="Unassembled WGS sequence"/>
</dbReference>
<feature type="transmembrane region" description="Helical" evidence="6">
    <location>
        <begin position="170"/>
        <end position="189"/>
    </location>
</feature>
<sequence>MKHATPLFLTLFSAYFSLSMVNPLLGPIFRALHLSEIEASLVFSIAALSLFVSSIFWGNRVQKWGKKKILIAGTFHFSLSYLFFGLSIQLGLSHLLSFTLLFLCLLLIRLYGGVVFAAMLTSSQALMADITSKQDRSSGMALIGAANGLGLIIGPAVGGLLVGVHFTVPIYLAALFPVVMTLVLLKALPNESGSVRSEEKWTLTPFDKGIFPYLLISFCINLIFVILHVTLGYYLQDRLNMNAAEAAQWASFALVAPGITMFVSQIVIVRKFKLTHAFMLYLGFPLFLVGFLGFLFSPSYPWIIASFSIIGLGAGLIIPGYLTAASLAVGDRLQGAVAGLTSASNGIGAMLAPIIGSALYNVFPEFPYYLALFLISGLTIMVYFLRPNVHSSSTTLSNQ</sequence>
<evidence type="ECO:0000256" key="5">
    <source>
        <dbReference type="ARBA" id="ARBA00023136"/>
    </source>
</evidence>
<feature type="transmembrane region" description="Helical" evidence="6">
    <location>
        <begin position="210"/>
        <end position="235"/>
    </location>
</feature>
<keyword evidence="9" id="KW-1185">Reference proteome</keyword>
<dbReference type="PANTHER" id="PTHR23546:SF1">
    <property type="entry name" value="MEMBRANE PROTEIN"/>
    <property type="match status" value="1"/>
</dbReference>
<dbReference type="InterPro" id="IPR036259">
    <property type="entry name" value="MFS_trans_sf"/>
</dbReference>
<proteinExistence type="predicted"/>
<protein>
    <submittedName>
        <fullName evidence="8">MFS transporter</fullName>
    </submittedName>
</protein>